<reference evidence="3 4" key="1">
    <citation type="submission" date="2016-09" db="EMBL/GenBank/DDBJ databases">
        <title>Rhizobium sp. nov., a novel species isolated from the rice rhizosphere.</title>
        <authorList>
            <person name="Zhao J."/>
            <person name="Zhang X."/>
        </authorList>
    </citation>
    <scope>NUCLEOTIDE SEQUENCE [LARGE SCALE GENOMIC DNA]</scope>
    <source>
        <strain evidence="3 4">MH17</strain>
    </source>
</reference>
<dbReference type="Gene3D" id="3.40.190.10">
    <property type="entry name" value="Periplasmic binding protein-like II"/>
    <property type="match status" value="1"/>
</dbReference>
<dbReference type="PANTHER" id="PTHR30537">
    <property type="entry name" value="HTH-TYPE TRANSCRIPTIONAL REGULATOR"/>
    <property type="match status" value="1"/>
</dbReference>
<protein>
    <recommendedName>
        <fullName evidence="2">LysR substrate-binding domain-containing protein</fullName>
    </recommendedName>
</protein>
<gene>
    <name evidence="3" type="ORF">BJF92_07910</name>
</gene>
<dbReference type="InterPro" id="IPR058163">
    <property type="entry name" value="LysR-type_TF_proteobact-type"/>
</dbReference>
<dbReference type="EMBL" id="MKIO01000027">
    <property type="protein sequence ID" value="OLP55593.1"/>
    <property type="molecule type" value="Genomic_DNA"/>
</dbReference>
<evidence type="ECO:0000256" key="1">
    <source>
        <dbReference type="ARBA" id="ARBA00009437"/>
    </source>
</evidence>
<sequence>MVGPSRKRIGPKGDLTVTAPIVFGRLHLLPVIGDFLKAFPDINMRLTLGDRNNNLAEDHIDVALRIGALADSNLMALRPWTGQTWRLRQAGLSERLFSAHSSA</sequence>
<dbReference type="SUPFAM" id="SSF53850">
    <property type="entry name" value="Periplasmic binding protein-like II"/>
    <property type="match status" value="1"/>
</dbReference>
<dbReference type="AlphaFoldDB" id="A0A1Q9AK37"/>
<dbReference type="Pfam" id="PF03466">
    <property type="entry name" value="LysR_substrate"/>
    <property type="match status" value="1"/>
</dbReference>
<evidence type="ECO:0000313" key="4">
    <source>
        <dbReference type="Proteomes" id="UP000186143"/>
    </source>
</evidence>
<dbReference type="InterPro" id="IPR005119">
    <property type="entry name" value="LysR_subst-bd"/>
</dbReference>
<name>A0A1Q9AK37_9HYPH</name>
<comment type="similarity">
    <text evidence="1">Belongs to the LysR transcriptional regulatory family.</text>
</comment>
<evidence type="ECO:0000313" key="3">
    <source>
        <dbReference type="EMBL" id="OLP55593.1"/>
    </source>
</evidence>
<accession>A0A1Q9AK37</accession>
<evidence type="ECO:0000259" key="2">
    <source>
        <dbReference type="Pfam" id="PF03466"/>
    </source>
</evidence>
<feature type="domain" description="LysR substrate-binding" evidence="2">
    <location>
        <begin position="10"/>
        <end position="76"/>
    </location>
</feature>
<comment type="caution">
    <text evidence="3">The sequence shown here is derived from an EMBL/GenBank/DDBJ whole genome shotgun (WGS) entry which is preliminary data.</text>
</comment>
<organism evidence="3 4">
    <name type="scientific">Xaviernesmea rhizosphaerae</name>
    <dbReference type="NCBI Taxonomy" id="1672749"/>
    <lineage>
        <taxon>Bacteria</taxon>
        <taxon>Pseudomonadati</taxon>
        <taxon>Pseudomonadota</taxon>
        <taxon>Alphaproteobacteria</taxon>
        <taxon>Hyphomicrobiales</taxon>
        <taxon>Rhizobiaceae</taxon>
        <taxon>Rhizobium/Agrobacterium group</taxon>
        <taxon>Xaviernesmea</taxon>
    </lineage>
</organism>
<dbReference type="PANTHER" id="PTHR30537:SF5">
    <property type="entry name" value="HTH-TYPE TRANSCRIPTIONAL ACTIVATOR TTDR-RELATED"/>
    <property type="match status" value="1"/>
</dbReference>
<dbReference type="Proteomes" id="UP000186143">
    <property type="component" value="Unassembled WGS sequence"/>
</dbReference>
<proteinExistence type="inferred from homology"/>
<dbReference type="STRING" id="1672749.BJF92_07910"/>